<feature type="compositionally biased region" description="Basic residues" evidence="1">
    <location>
        <begin position="175"/>
        <end position="191"/>
    </location>
</feature>
<evidence type="ECO:0000256" key="1">
    <source>
        <dbReference type="SAM" id="MobiDB-lite"/>
    </source>
</evidence>
<evidence type="ECO:0000313" key="3">
    <source>
        <dbReference type="Proteomes" id="UP000499080"/>
    </source>
</evidence>
<reference evidence="2 3" key="1">
    <citation type="journal article" date="2019" name="Sci. Rep.">
        <title>Orb-weaving spider Araneus ventricosus genome elucidates the spidroin gene catalogue.</title>
        <authorList>
            <person name="Kono N."/>
            <person name="Nakamura H."/>
            <person name="Ohtoshi R."/>
            <person name="Moran D.A.P."/>
            <person name="Shinohara A."/>
            <person name="Yoshida Y."/>
            <person name="Fujiwara M."/>
            <person name="Mori M."/>
            <person name="Tomita M."/>
            <person name="Arakawa K."/>
        </authorList>
    </citation>
    <scope>NUCLEOTIDE SEQUENCE [LARGE SCALE GENOMIC DNA]</scope>
</reference>
<keyword evidence="3" id="KW-1185">Reference proteome</keyword>
<dbReference type="AlphaFoldDB" id="A0A4Y2K7X8"/>
<accession>A0A4Y2K7X8</accession>
<dbReference type="Proteomes" id="UP000499080">
    <property type="component" value="Unassembled WGS sequence"/>
</dbReference>
<sequence length="209" mass="24404">MNIERMGCGMKTSQKGINLRSRVSTICSRNMRCRNTSKTGARARIKTETIAREDSMLTRLTQKKNDISAREIAEDMKLNVSTLTICLKIKTSGLIAALVQRMHPVRRHWSWDLPQLPNEIRSPFNRLLRMWGNRKSPTLRSDMPTNFILSPQGTKPTIHSPLVEERPIQQTSPQTHRHRLQPRNRRFRRFTSRNQKFDEYPLEQQTTLA</sequence>
<comment type="caution">
    <text evidence="2">The sequence shown here is derived from an EMBL/GenBank/DDBJ whole genome shotgun (WGS) entry which is preliminary data.</text>
</comment>
<dbReference type="EMBL" id="BGPR01004332">
    <property type="protein sequence ID" value="GBM98540.1"/>
    <property type="molecule type" value="Genomic_DNA"/>
</dbReference>
<organism evidence="2 3">
    <name type="scientific">Araneus ventricosus</name>
    <name type="common">Orbweaver spider</name>
    <name type="synonym">Epeira ventricosa</name>
    <dbReference type="NCBI Taxonomy" id="182803"/>
    <lineage>
        <taxon>Eukaryota</taxon>
        <taxon>Metazoa</taxon>
        <taxon>Ecdysozoa</taxon>
        <taxon>Arthropoda</taxon>
        <taxon>Chelicerata</taxon>
        <taxon>Arachnida</taxon>
        <taxon>Araneae</taxon>
        <taxon>Araneomorphae</taxon>
        <taxon>Entelegynae</taxon>
        <taxon>Araneoidea</taxon>
        <taxon>Araneidae</taxon>
        <taxon>Araneus</taxon>
    </lineage>
</organism>
<gene>
    <name evidence="2" type="ORF">AVEN_271094_1</name>
</gene>
<protein>
    <submittedName>
        <fullName evidence="2">Uncharacterized protein</fullName>
    </submittedName>
</protein>
<evidence type="ECO:0000313" key="2">
    <source>
        <dbReference type="EMBL" id="GBM98540.1"/>
    </source>
</evidence>
<feature type="region of interest" description="Disordered" evidence="1">
    <location>
        <begin position="164"/>
        <end position="209"/>
    </location>
</feature>
<name>A0A4Y2K7X8_ARAVE</name>
<proteinExistence type="predicted"/>